<keyword evidence="7" id="KW-0378">Hydrolase</keyword>
<dbReference type="OrthoDB" id="515692at2759"/>
<accession>A0A6A6Q1M7</accession>
<evidence type="ECO:0000256" key="6">
    <source>
        <dbReference type="ARBA" id="ARBA00022723"/>
    </source>
</evidence>
<dbReference type="CDD" id="cd07723">
    <property type="entry name" value="hydroxyacylglutathione_hydrolase_MBL-fold"/>
    <property type="match status" value="1"/>
</dbReference>
<dbReference type="Pfam" id="PF16123">
    <property type="entry name" value="HAGH_C"/>
    <property type="match status" value="1"/>
</dbReference>
<evidence type="ECO:0000256" key="3">
    <source>
        <dbReference type="ARBA" id="ARBA00004963"/>
    </source>
</evidence>
<dbReference type="InterPro" id="IPR032282">
    <property type="entry name" value="HAGH_C"/>
</dbReference>
<sequence>MSLFSTLKTIRTRPFTSFIVAPVRSHKMHIQSIPMWEGSGNNYAYLVTDDKTKDAVIIDPANPPEVLPSLKKATEQGIKITNIINTHHHHDHAGGNAEILKSYSVPIIGGKNCDKVSHTPKHGETFTIGEGIKVKALHTPCHTQDSICYLFEDGNDRVVFTGDTLFIGGCGRFFEGTSEEMDTALNKTLGSLPDDTKVYVSSIMLGQQDVSQSDHTQPGHEYTKGNVKFAVTVSQSEAIKKLESLVNSNKQTQGKSTIGDEKKHNVFMLLDDPTVQKYTGKTNRVDVMTALREAKNSM</sequence>
<dbReference type="EMBL" id="MU001632">
    <property type="protein sequence ID" value="KAF2486165.1"/>
    <property type="molecule type" value="Genomic_DNA"/>
</dbReference>
<organism evidence="11 12">
    <name type="scientific">Neohortaea acidophila</name>
    <dbReference type="NCBI Taxonomy" id="245834"/>
    <lineage>
        <taxon>Eukaryota</taxon>
        <taxon>Fungi</taxon>
        <taxon>Dikarya</taxon>
        <taxon>Ascomycota</taxon>
        <taxon>Pezizomycotina</taxon>
        <taxon>Dothideomycetes</taxon>
        <taxon>Dothideomycetidae</taxon>
        <taxon>Mycosphaerellales</taxon>
        <taxon>Teratosphaeriaceae</taxon>
        <taxon>Neohortaea</taxon>
    </lineage>
</organism>
<dbReference type="Proteomes" id="UP000799767">
    <property type="component" value="Unassembled WGS sequence"/>
</dbReference>
<dbReference type="EC" id="3.1.2.6" evidence="5"/>
<dbReference type="RefSeq" id="XP_033592734.1">
    <property type="nucleotide sequence ID" value="XM_033738649.1"/>
</dbReference>
<keyword evidence="12" id="KW-1185">Reference proteome</keyword>
<keyword evidence="8" id="KW-0862">Zinc</keyword>
<reference evidence="11" key="1">
    <citation type="journal article" date="2020" name="Stud. Mycol.">
        <title>101 Dothideomycetes genomes: a test case for predicting lifestyles and emergence of pathogens.</title>
        <authorList>
            <person name="Haridas S."/>
            <person name="Albert R."/>
            <person name="Binder M."/>
            <person name="Bloem J."/>
            <person name="Labutti K."/>
            <person name="Salamov A."/>
            <person name="Andreopoulos B."/>
            <person name="Baker S."/>
            <person name="Barry K."/>
            <person name="Bills G."/>
            <person name="Bluhm B."/>
            <person name="Cannon C."/>
            <person name="Castanera R."/>
            <person name="Culley D."/>
            <person name="Daum C."/>
            <person name="Ezra D."/>
            <person name="Gonzalez J."/>
            <person name="Henrissat B."/>
            <person name="Kuo A."/>
            <person name="Liang C."/>
            <person name="Lipzen A."/>
            <person name="Lutzoni F."/>
            <person name="Magnuson J."/>
            <person name="Mondo S."/>
            <person name="Nolan M."/>
            <person name="Ohm R."/>
            <person name="Pangilinan J."/>
            <person name="Park H.-J."/>
            <person name="Ramirez L."/>
            <person name="Alfaro M."/>
            <person name="Sun H."/>
            <person name="Tritt A."/>
            <person name="Yoshinaga Y."/>
            <person name="Zwiers L.-H."/>
            <person name="Turgeon B."/>
            <person name="Goodwin S."/>
            <person name="Spatafora J."/>
            <person name="Crous P."/>
            <person name="Grigoriev I."/>
        </authorList>
    </citation>
    <scope>NUCLEOTIDE SEQUENCE</scope>
    <source>
        <strain evidence="11">CBS 113389</strain>
    </source>
</reference>
<dbReference type="Pfam" id="PF00753">
    <property type="entry name" value="Lactamase_B"/>
    <property type="match status" value="1"/>
</dbReference>
<proteinExistence type="inferred from homology"/>
<dbReference type="PANTHER" id="PTHR11935:SF94">
    <property type="entry name" value="TENZING NORGAY, ISOFORM C"/>
    <property type="match status" value="1"/>
</dbReference>
<dbReference type="PANTHER" id="PTHR11935">
    <property type="entry name" value="BETA LACTAMASE DOMAIN"/>
    <property type="match status" value="1"/>
</dbReference>
<evidence type="ECO:0000256" key="4">
    <source>
        <dbReference type="ARBA" id="ARBA00006759"/>
    </source>
</evidence>
<evidence type="ECO:0000256" key="5">
    <source>
        <dbReference type="ARBA" id="ARBA00011917"/>
    </source>
</evidence>
<dbReference type="InterPro" id="IPR001279">
    <property type="entry name" value="Metallo-B-lactamas"/>
</dbReference>
<comment type="similarity">
    <text evidence="4">Belongs to the metallo-beta-lactamase superfamily. Glyoxalase II family.</text>
</comment>
<dbReference type="GO" id="GO:0004416">
    <property type="term" value="F:hydroxyacylglutathione hydrolase activity"/>
    <property type="evidence" value="ECO:0007669"/>
    <property type="project" value="UniProtKB-EC"/>
</dbReference>
<dbReference type="InterPro" id="IPR035680">
    <property type="entry name" value="Clx_II_MBL"/>
</dbReference>
<dbReference type="Gene3D" id="3.60.15.10">
    <property type="entry name" value="Ribonuclease Z/Hydroxyacylglutathione hydrolase-like"/>
    <property type="match status" value="1"/>
</dbReference>
<keyword evidence="6" id="KW-0479">Metal-binding</keyword>
<gene>
    <name evidence="11" type="ORF">BDY17DRAFT_72040</name>
</gene>
<evidence type="ECO:0000313" key="12">
    <source>
        <dbReference type="Proteomes" id="UP000799767"/>
    </source>
</evidence>
<evidence type="ECO:0000256" key="1">
    <source>
        <dbReference type="ARBA" id="ARBA00001623"/>
    </source>
</evidence>
<comment type="pathway">
    <text evidence="3">Secondary metabolite metabolism; methylglyoxal degradation; (R)-lactate from methylglyoxal: step 2/2.</text>
</comment>
<protein>
    <recommendedName>
        <fullName evidence="5">hydroxyacylglutathione hydrolase</fullName>
        <ecNumber evidence="5">3.1.2.6</ecNumber>
    </recommendedName>
    <alternativeName>
        <fullName evidence="9">Glyoxalase II</fullName>
    </alternativeName>
</protein>
<dbReference type="GeneID" id="54479651"/>
<evidence type="ECO:0000256" key="9">
    <source>
        <dbReference type="ARBA" id="ARBA00031044"/>
    </source>
</evidence>
<evidence type="ECO:0000256" key="7">
    <source>
        <dbReference type="ARBA" id="ARBA00022801"/>
    </source>
</evidence>
<evidence type="ECO:0000256" key="2">
    <source>
        <dbReference type="ARBA" id="ARBA00001947"/>
    </source>
</evidence>
<feature type="domain" description="Metallo-beta-lactamase" evidence="10">
    <location>
        <begin position="41"/>
        <end position="203"/>
    </location>
</feature>
<dbReference type="AlphaFoldDB" id="A0A6A6Q1M7"/>
<dbReference type="SUPFAM" id="SSF56281">
    <property type="entry name" value="Metallo-hydrolase/oxidoreductase"/>
    <property type="match status" value="1"/>
</dbReference>
<dbReference type="GO" id="GO:0046872">
    <property type="term" value="F:metal ion binding"/>
    <property type="evidence" value="ECO:0007669"/>
    <property type="project" value="UniProtKB-KW"/>
</dbReference>
<name>A0A6A6Q1M7_9PEZI</name>
<evidence type="ECO:0000259" key="10">
    <source>
        <dbReference type="SMART" id="SM00849"/>
    </source>
</evidence>
<comment type="catalytic activity">
    <reaction evidence="1">
        <text>an S-(2-hydroxyacyl)glutathione + H2O = a 2-hydroxy carboxylate + glutathione + H(+)</text>
        <dbReference type="Rhea" id="RHEA:21864"/>
        <dbReference type="ChEBI" id="CHEBI:15377"/>
        <dbReference type="ChEBI" id="CHEBI:15378"/>
        <dbReference type="ChEBI" id="CHEBI:57925"/>
        <dbReference type="ChEBI" id="CHEBI:58896"/>
        <dbReference type="ChEBI" id="CHEBI:71261"/>
        <dbReference type="EC" id="3.1.2.6"/>
    </reaction>
</comment>
<dbReference type="UniPathway" id="UPA00619">
    <property type="reaction ID" value="UER00676"/>
</dbReference>
<evidence type="ECO:0000313" key="11">
    <source>
        <dbReference type="EMBL" id="KAF2486165.1"/>
    </source>
</evidence>
<comment type="cofactor">
    <cofactor evidence="2">
        <name>Zn(2+)</name>
        <dbReference type="ChEBI" id="CHEBI:29105"/>
    </cofactor>
</comment>
<dbReference type="SMART" id="SM00849">
    <property type="entry name" value="Lactamase_B"/>
    <property type="match status" value="1"/>
</dbReference>
<evidence type="ECO:0000256" key="8">
    <source>
        <dbReference type="ARBA" id="ARBA00022833"/>
    </source>
</evidence>
<dbReference type="InterPro" id="IPR036866">
    <property type="entry name" value="RibonucZ/Hydroxyglut_hydro"/>
</dbReference>